<keyword evidence="5" id="KW-1185">Reference proteome</keyword>
<feature type="transmembrane region" description="Helical" evidence="1">
    <location>
        <begin position="28"/>
        <end position="49"/>
    </location>
</feature>
<protein>
    <submittedName>
        <fullName evidence="3">Uncharacterized protein</fullName>
    </submittedName>
</protein>
<dbReference type="Proteomes" id="UP001060771">
    <property type="component" value="Chromosome"/>
</dbReference>
<organism evidence="3 4">
    <name type="scientific">Vulcanisaeta souniana JCM 11219</name>
    <dbReference type="NCBI Taxonomy" id="1293586"/>
    <lineage>
        <taxon>Archaea</taxon>
        <taxon>Thermoproteota</taxon>
        <taxon>Thermoprotei</taxon>
        <taxon>Thermoproteales</taxon>
        <taxon>Thermoproteaceae</taxon>
        <taxon>Vulcanisaeta</taxon>
    </lineage>
</organism>
<accession>A0A830EH38</accession>
<keyword evidence="1" id="KW-0472">Membrane</keyword>
<dbReference type="Proteomes" id="UP000657075">
    <property type="component" value="Unassembled WGS sequence"/>
</dbReference>
<evidence type="ECO:0000256" key="1">
    <source>
        <dbReference type="SAM" id="Phobius"/>
    </source>
</evidence>
<dbReference type="EMBL" id="BMNM01000008">
    <property type="protein sequence ID" value="GGI82296.1"/>
    <property type="molecule type" value="Genomic_DNA"/>
</dbReference>
<dbReference type="EMBL" id="AP026830">
    <property type="protein sequence ID" value="BDR92766.1"/>
    <property type="molecule type" value="Genomic_DNA"/>
</dbReference>
<dbReference type="GeneID" id="76207399"/>
<reference evidence="2" key="4">
    <citation type="journal article" date="2023" name="Microbiol. Resour. Announc.">
        <title>Complete Genome Sequence of Vulcanisaeta souniana Strain IC-059, a Hyperthermophilic Archaeon Isolated from Hot Spring Water in Japan.</title>
        <authorList>
            <person name="Kato S."/>
            <person name="Itoh T."/>
            <person name="Wu L."/>
            <person name="Ma J."/>
            <person name="Ohkuma M."/>
        </authorList>
    </citation>
    <scope>NUCLEOTIDE SEQUENCE</scope>
    <source>
        <strain evidence="2">JCM 11219</strain>
    </source>
</reference>
<dbReference type="AlphaFoldDB" id="A0A830EH38"/>
<proteinExistence type="predicted"/>
<evidence type="ECO:0000313" key="3">
    <source>
        <dbReference type="EMBL" id="GGI82296.1"/>
    </source>
</evidence>
<gene>
    <name evidence="3" type="ORF">GCM10007112_18800</name>
    <name evidence="2" type="ORF">Vsou_18590</name>
</gene>
<evidence type="ECO:0000313" key="4">
    <source>
        <dbReference type="Proteomes" id="UP000657075"/>
    </source>
</evidence>
<evidence type="ECO:0000313" key="5">
    <source>
        <dbReference type="Proteomes" id="UP001060771"/>
    </source>
</evidence>
<evidence type="ECO:0000313" key="2">
    <source>
        <dbReference type="EMBL" id="BDR92766.1"/>
    </source>
</evidence>
<reference evidence="3" key="1">
    <citation type="journal article" date="2014" name="Int. J. Syst. Evol. Microbiol.">
        <title>Complete genome sequence of Corynebacterium casei LMG S-19264T (=DSM 44701T), isolated from a smear-ripened cheese.</title>
        <authorList>
            <consortium name="US DOE Joint Genome Institute (JGI-PGF)"/>
            <person name="Walter F."/>
            <person name="Albersmeier A."/>
            <person name="Kalinowski J."/>
            <person name="Ruckert C."/>
        </authorList>
    </citation>
    <scope>NUCLEOTIDE SEQUENCE</scope>
    <source>
        <strain evidence="3">JCM 11219</strain>
    </source>
</reference>
<keyword evidence="1" id="KW-0812">Transmembrane</keyword>
<dbReference type="RefSeq" id="WP_054843573.1">
    <property type="nucleotide sequence ID" value="NZ_AP026830.1"/>
</dbReference>
<name>A0A830EH38_9CREN</name>
<reference evidence="5" key="3">
    <citation type="submission" date="2022-09" db="EMBL/GenBank/DDBJ databases">
        <title>Complete genome sequence of Vulcanisaeta souniana.</title>
        <authorList>
            <person name="Kato S."/>
            <person name="Itoh T."/>
            <person name="Ohkuma M."/>
        </authorList>
    </citation>
    <scope>NUCLEOTIDE SEQUENCE [LARGE SCALE GENOMIC DNA]</scope>
    <source>
        <strain evidence="5">JCM 11219</strain>
    </source>
</reference>
<keyword evidence="1" id="KW-1133">Transmembrane helix</keyword>
<reference evidence="3" key="2">
    <citation type="submission" date="2020-09" db="EMBL/GenBank/DDBJ databases">
        <authorList>
            <person name="Sun Q."/>
            <person name="Ohkuma M."/>
        </authorList>
    </citation>
    <scope>NUCLEOTIDE SEQUENCE</scope>
    <source>
        <strain evidence="3">JCM 11219</strain>
    </source>
</reference>
<sequence length="82" mass="9190">MRTGLIIAIIGLVLMVIAFTVLSILNNILLPSSLFIIGFLLNILGILMINRDIENLILKLEVQSSKPSPEDIRNRPLRKPKK</sequence>